<dbReference type="OrthoDB" id="3576735at2"/>
<evidence type="ECO:0000313" key="3">
    <source>
        <dbReference type="EMBL" id="KAA1418275.1"/>
    </source>
</evidence>
<dbReference type="RefSeq" id="WP_149771564.1">
    <property type="nucleotide sequence ID" value="NZ_VDFQ02000007.1"/>
</dbReference>
<keyword evidence="1" id="KW-0812">Transmembrane</keyword>
<dbReference type="Proteomes" id="UP000307768">
    <property type="component" value="Unassembled WGS sequence"/>
</dbReference>
<evidence type="ECO:0000259" key="2">
    <source>
        <dbReference type="Pfam" id="PF07331"/>
    </source>
</evidence>
<sequence length="169" mass="17481">MTEPAREALTPEELAAEWEESKPPAAGPVANLIAAGAVIAFGVAGILMSLSLGAGSLGEPDAGSWPLVVSATLTILGIALAVRAGSTHDAEQFGRSSLTVLAALATMVPFALVVGVIGFEIPAALLAFVWLRFLGRESWRVSIVGSVLMVVVFYLIFVLALGVSIPHLF</sequence>
<dbReference type="Pfam" id="PF07331">
    <property type="entry name" value="TctB"/>
    <property type="match status" value="1"/>
</dbReference>
<comment type="caution">
    <text evidence="3">The sequence shown here is derived from an EMBL/GenBank/DDBJ whole genome shotgun (WGS) entry which is preliminary data.</text>
</comment>
<evidence type="ECO:0000313" key="4">
    <source>
        <dbReference type="Proteomes" id="UP000307768"/>
    </source>
</evidence>
<name>A0A5Q6RJM8_9ACTN</name>
<proteinExistence type="predicted"/>
<dbReference type="EMBL" id="VDFQ02000007">
    <property type="protein sequence ID" value="KAA1418275.1"/>
    <property type="molecule type" value="Genomic_DNA"/>
</dbReference>
<dbReference type="InterPro" id="IPR009936">
    <property type="entry name" value="DUF1468"/>
</dbReference>
<feature type="transmembrane region" description="Helical" evidence="1">
    <location>
        <begin position="65"/>
        <end position="86"/>
    </location>
</feature>
<feature type="transmembrane region" description="Helical" evidence="1">
    <location>
        <begin position="98"/>
        <end position="131"/>
    </location>
</feature>
<accession>A0A5Q6RJM8</accession>
<keyword evidence="1" id="KW-1133">Transmembrane helix</keyword>
<reference evidence="3 4" key="1">
    <citation type="submission" date="2019-09" db="EMBL/GenBank/DDBJ databases">
        <title>Mumia zhuanghuii sp. nov. isolated from the intestinal contents of plateau pika (Ochotona curzoniae) in the Qinghai-Tibet plateau of China.</title>
        <authorList>
            <person name="Tian Z."/>
        </authorList>
    </citation>
    <scope>NUCLEOTIDE SEQUENCE [LARGE SCALE GENOMIC DNA]</scope>
    <source>
        <strain evidence="4">350</strain>
    </source>
</reference>
<gene>
    <name evidence="3" type="ORF">FE697_020840</name>
</gene>
<feature type="transmembrane region" description="Helical" evidence="1">
    <location>
        <begin position="32"/>
        <end position="53"/>
    </location>
</feature>
<dbReference type="AlphaFoldDB" id="A0A5Q6RJM8"/>
<feature type="transmembrane region" description="Helical" evidence="1">
    <location>
        <begin position="143"/>
        <end position="165"/>
    </location>
</feature>
<keyword evidence="1" id="KW-0472">Membrane</keyword>
<protein>
    <submittedName>
        <fullName evidence="3">Tripartite tricarboxylate transporter TctB family protein</fullName>
    </submittedName>
</protein>
<evidence type="ECO:0000256" key="1">
    <source>
        <dbReference type="SAM" id="Phobius"/>
    </source>
</evidence>
<feature type="domain" description="DUF1468" evidence="2">
    <location>
        <begin position="33"/>
        <end position="166"/>
    </location>
</feature>
<organism evidence="3 4">
    <name type="scientific">Mumia zhuanghuii</name>
    <dbReference type="NCBI Taxonomy" id="2585211"/>
    <lineage>
        <taxon>Bacteria</taxon>
        <taxon>Bacillati</taxon>
        <taxon>Actinomycetota</taxon>
        <taxon>Actinomycetes</taxon>
        <taxon>Propionibacteriales</taxon>
        <taxon>Nocardioidaceae</taxon>
        <taxon>Mumia</taxon>
    </lineage>
</organism>